<evidence type="ECO:0000256" key="1">
    <source>
        <dbReference type="SAM" id="MobiDB-lite"/>
    </source>
</evidence>
<feature type="chain" id="PRO_5043000437" description="Trissin" evidence="2">
    <location>
        <begin position="19"/>
        <end position="208"/>
    </location>
</feature>
<reference evidence="3 4" key="1">
    <citation type="submission" date="2023-11" db="EMBL/GenBank/DDBJ databases">
        <title>Halocaridina rubra genome assembly.</title>
        <authorList>
            <person name="Smith C."/>
        </authorList>
    </citation>
    <scope>NUCLEOTIDE SEQUENCE [LARGE SCALE GENOMIC DNA]</scope>
    <source>
        <strain evidence="3">EP-1</strain>
        <tissue evidence="3">Whole</tissue>
    </source>
</reference>
<protein>
    <recommendedName>
        <fullName evidence="5">Trissin</fullName>
    </recommendedName>
</protein>
<proteinExistence type="predicted"/>
<feature type="compositionally biased region" description="Polar residues" evidence="1">
    <location>
        <begin position="156"/>
        <end position="168"/>
    </location>
</feature>
<name>A0AAN8XF57_HALRR</name>
<keyword evidence="2" id="KW-0732">Signal</keyword>
<dbReference type="EMBL" id="JAXCGZ010003823">
    <property type="protein sequence ID" value="KAK7083041.1"/>
    <property type="molecule type" value="Genomic_DNA"/>
</dbReference>
<accession>A0AAN8XF57</accession>
<dbReference type="Proteomes" id="UP001381693">
    <property type="component" value="Unassembled WGS sequence"/>
</dbReference>
<evidence type="ECO:0008006" key="5">
    <source>
        <dbReference type="Google" id="ProtNLM"/>
    </source>
</evidence>
<feature type="signal peptide" evidence="2">
    <location>
        <begin position="1"/>
        <end position="18"/>
    </location>
</feature>
<gene>
    <name evidence="3" type="ORF">SK128_020205</name>
</gene>
<dbReference type="AlphaFoldDB" id="A0AAN8XF57"/>
<evidence type="ECO:0000313" key="4">
    <source>
        <dbReference type="Proteomes" id="UP001381693"/>
    </source>
</evidence>
<evidence type="ECO:0000313" key="3">
    <source>
        <dbReference type="EMBL" id="KAK7083041.1"/>
    </source>
</evidence>
<comment type="caution">
    <text evidence="3">The sequence shown here is derived from an EMBL/GenBank/DDBJ whole genome shotgun (WGS) entry which is preliminary data.</text>
</comment>
<feature type="region of interest" description="Disordered" evidence="1">
    <location>
        <begin position="148"/>
        <end position="169"/>
    </location>
</feature>
<sequence>MHTFALFLAWAVVSGATAWSSSEVSCGSCGLECQKACGTRNFRACCFNFQRRRRSQISSPFNFYSLKYDENPDSSDITSLLRAPLSSDQKSSYIHHSLSSVPQDIREEPEVSPVIARKRYSQHLSSMLPAYLQESSEEEDVDENDVFFPSRENVNDRPSTQGASSGITDDSDEVAISRLLLMGLHRPSLFHKNRFQRRYVPLTSNSRK</sequence>
<evidence type="ECO:0000256" key="2">
    <source>
        <dbReference type="SAM" id="SignalP"/>
    </source>
</evidence>
<keyword evidence="4" id="KW-1185">Reference proteome</keyword>
<organism evidence="3 4">
    <name type="scientific">Halocaridina rubra</name>
    <name type="common">Hawaiian red shrimp</name>
    <dbReference type="NCBI Taxonomy" id="373956"/>
    <lineage>
        <taxon>Eukaryota</taxon>
        <taxon>Metazoa</taxon>
        <taxon>Ecdysozoa</taxon>
        <taxon>Arthropoda</taxon>
        <taxon>Crustacea</taxon>
        <taxon>Multicrustacea</taxon>
        <taxon>Malacostraca</taxon>
        <taxon>Eumalacostraca</taxon>
        <taxon>Eucarida</taxon>
        <taxon>Decapoda</taxon>
        <taxon>Pleocyemata</taxon>
        <taxon>Caridea</taxon>
        <taxon>Atyoidea</taxon>
        <taxon>Atyidae</taxon>
        <taxon>Halocaridina</taxon>
    </lineage>
</organism>